<evidence type="ECO:0000256" key="1">
    <source>
        <dbReference type="ARBA" id="ARBA00012513"/>
    </source>
</evidence>
<dbReference type="PANTHER" id="PTHR24363:SF0">
    <property type="entry name" value="SERINE_THREONINE KINASE LIKE DOMAIN CONTAINING 1"/>
    <property type="match status" value="1"/>
</dbReference>
<evidence type="ECO:0000256" key="3">
    <source>
        <dbReference type="ARBA" id="ARBA00022679"/>
    </source>
</evidence>
<feature type="domain" description="Protein kinase" evidence="11">
    <location>
        <begin position="49"/>
        <end position="316"/>
    </location>
</feature>
<dbReference type="SUPFAM" id="SSF56112">
    <property type="entry name" value="Protein kinase-like (PK-like)"/>
    <property type="match status" value="1"/>
</dbReference>
<dbReference type="RefSeq" id="WP_075005991.1">
    <property type="nucleotide sequence ID" value="NZ_FOAP01000003.1"/>
</dbReference>
<evidence type="ECO:0000313" key="14">
    <source>
        <dbReference type="Proteomes" id="UP000182719"/>
    </source>
</evidence>
<keyword evidence="3" id="KW-0808">Transferase</keyword>
<evidence type="ECO:0000256" key="6">
    <source>
        <dbReference type="ARBA" id="ARBA00022840"/>
    </source>
</evidence>
<dbReference type="EMBL" id="FOAP01000003">
    <property type="protein sequence ID" value="SEL05479.1"/>
    <property type="molecule type" value="Genomic_DNA"/>
</dbReference>
<evidence type="ECO:0000256" key="4">
    <source>
        <dbReference type="ARBA" id="ARBA00022741"/>
    </source>
</evidence>
<keyword evidence="5 13" id="KW-0418">Kinase</keyword>
<dbReference type="InterPro" id="IPR008979">
    <property type="entry name" value="Galactose-bd-like_sf"/>
</dbReference>
<evidence type="ECO:0000313" key="13">
    <source>
        <dbReference type="EMBL" id="SEL05479.1"/>
    </source>
</evidence>
<dbReference type="Gene3D" id="3.30.200.20">
    <property type="entry name" value="Phosphorylase Kinase, domain 1"/>
    <property type="match status" value="1"/>
</dbReference>
<comment type="catalytic activity">
    <reaction evidence="8">
        <text>L-threonyl-[protein] + ATP = O-phospho-L-threonyl-[protein] + ADP + H(+)</text>
        <dbReference type="Rhea" id="RHEA:46608"/>
        <dbReference type="Rhea" id="RHEA-COMP:11060"/>
        <dbReference type="Rhea" id="RHEA-COMP:11605"/>
        <dbReference type="ChEBI" id="CHEBI:15378"/>
        <dbReference type="ChEBI" id="CHEBI:30013"/>
        <dbReference type="ChEBI" id="CHEBI:30616"/>
        <dbReference type="ChEBI" id="CHEBI:61977"/>
        <dbReference type="ChEBI" id="CHEBI:456216"/>
        <dbReference type="EC" id="2.7.11.1"/>
    </reaction>
</comment>
<keyword evidence="4" id="KW-0547">Nucleotide-binding</keyword>
<dbReference type="SMART" id="SM00220">
    <property type="entry name" value="S_TKc"/>
    <property type="match status" value="1"/>
</dbReference>
<sequence>MERTRGGPGEVEREGLEGGVRELSCPACAQPVEAPFCGQCGAVVRVGPYRILRVLSHDGRGRTYLAQGPEGRMVLRERCFSAEPSPADLRGMQLELQRLQALAHPCVPRYLEVLLSGSGADTRAYRVQEYIEGTSLEEDFACGRLTETEAQGLAVQVLGLLRYLQERTPPLVHGDLKPSNLIRRADGALFLVDFGMGSGPMLPPGRAPSPYRPPEQGSGRADATTDLFALGVLLKQGLTGAAPGSPSPPPAVSPPFARLLERLSAPDRRARFSSAYEAMRALEPSVLPPRRRTPLLKVALLGTGVCLTALGVGLFLKKLSPLSGFRPGVDVSALAAPGPQSMAPGPPVRHGSPPSSRARRQPTLPTRSMGFAYDQGQKPGSMKIPLQGMETLEPQHTPKRCEWAQRGTATSSIHVPGQEPKAVLDHDPDTAWHSTAQPTWLRVDLPKEVELNALVLTWAVTGPGRTSAEGILETSLDGRTWEPMFAVTNTAAENDVPHLIQFARRPIQSVRFKVRLSGSDLLSVRSLELYGSGCSLRGPDLAP</sequence>
<evidence type="ECO:0000259" key="11">
    <source>
        <dbReference type="PROSITE" id="PS50011"/>
    </source>
</evidence>
<accession>A0A1H7M312</accession>
<dbReference type="Proteomes" id="UP000182719">
    <property type="component" value="Unassembled WGS sequence"/>
</dbReference>
<gene>
    <name evidence="13" type="ORF">SAMN05444354_103412</name>
</gene>
<keyword evidence="6" id="KW-0067">ATP-binding</keyword>
<protein>
    <recommendedName>
        <fullName evidence="1">non-specific serine/threonine protein kinase</fullName>
        <ecNumber evidence="1">2.7.11.1</ecNumber>
    </recommendedName>
</protein>
<keyword evidence="2 13" id="KW-0723">Serine/threonine-protein kinase</keyword>
<dbReference type="Pfam" id="PF00069">
    <property type="entry name" value="Pkinase"/>
    <property type="match status" value="1"/>
</dbReference>
<feature type="region of interest" description="Disordered" evidence="10">
    <location>
        <begin position="336"/>
        <end position="380"/>
    </location>
</feature>
<dbReference type="Gene3D" id="1.10.510.10">
    <property type="entry name" value="Transferase(Phosphotransferase) domain 1"/>
    <property type="match status" value="1"/>
</dbReference>
<dbReference type="GO" id="GO:0005524">
    <property type="term" value="F:ATP binding"/>
    <property type="evidence" value="ECO:0007669"/>
    <property type="project" value="UniProtKB-KW"/>
</dbReference>
<reference evidence="14" key="1">
    <citation type="submission" date="2016-10" db="EMBL/GenBank/DDBJ databases">
        <authorList>
            <person name="Varghese N."/>
            <person name="Submissions S."/>
        </authorList>
    </citation>
    <scope>NUCLEOTIDE SEQUENCE [LARGE SCALE GENOMIC DNA]</scope>
    <source>
        <strain evidence="14">DSM 17044</strain>
    </source>
</reference>
<organism evidence="13 14">
    <name type="scientific">Stigmatella aurantiaca</name>
    <dbReference type="NCBI Taxonomy" id="41"/>
    <lineage>
        <taxon>Bacteria</taxon>
        <taxon>Pseudomonadati</taxon>
        <taxon>Myxococcota</taxon>
        <taxon>Myxococcia</taxon>
        <taxon>Myxococcales</taxon>
        <taxon>Cystobacterineae</taxon>
        <taxon>Archangiaceae</taxon>
        <taxon>Stigmatella</taxon>
    </lineage>
</organism>
<evidence type="ECO:0000256" key="10">
    <source>
        <dbReference type="SAM" id="MobiDB-lite"/>
    </source>
</evidence>
<feature type="domain" description="F5/8 type C" evidence="12">
    <location>
        <begin position="382"/>
        <end position="532"/>
    </location>
</feature>
<dbReference type="PROSITE" id="PS50022">
    <property type="entry name" value="FA58C_3"/>
    <property type="match status" value="1"/>
</dbReference>
<evidence type="ECO:0000256" key="5">
    <source>
        <dbReference type="ARBA" id="ARBA00022777"/>
    </source>
</evidence>
<dbReference type="PANTHER" id="PTHR24363">
    <property type="entry name" value="SERINE/THREONINE PROTEIN KINASE"/>
    <property type="match status" value="1"/>
</dbReference>
<name>A0A1H7M312_STIAU</name>
<proteinExistence type="predicted"/>
<evidence type="ECO:0000256" key="8">
    <source>
        <dbReference type="ARBA" id="ARBA00047899"/>
    </source>
</evidence>
<dbReference type="PROSITE" id="PS50011">
    <property type="entry name" value="PROTEIN_KINASE_DOM"/>
    <property type="match status" value="1"/>
</dbReference>
<dbReference type="Pfam" id="PF00754">
    <property type="entry name" value="F5_F8_type_C"/>
    <property type="match status" value="1"/>
</dbReference>
<evidence type="ECO:0000256" key="7">
    <source>
        <dbReference type="ARBA" id="ARBA00023170"/>
    </source>
</evidence>
<dbReference type="InterPro" id="IPR000421">
    <property type="entry name" value="FA58C"/>
</dbReference>
<evidence type="ECO:0000256" key="9">
    <source>
        <dbReference type="ARBA" id="ARBA00048679"/>
    </source>
</evidence>
<dbReference type="InterPro" id="IPR011009">
    <property type="entry name" value="Kinase-like_dom_sf"/>
</dbReference>
<dbReference type="GO" id="GO:0004674">
    <property type="term" value="F:protein serine/threonine kinase activity"/>
    <property type="evidence" value="ECO:0007669"/>
    <property type="project" value="UniProtKB-KW"/>
</dbReference>
<dbReference type="EC" id="2.7.11.1" evidence="1"/>
<evidence type="ECO:0000259" key="12">
    <source>
        <dbReference type="PROSITE" id="PS50022"/>
    </source>
</evidence>
<dbReference type="SUPFAM" id="SSF49785">
    <property type="entry name" value="Galactose-binding domain-like"/>
    <property type="match status" value="1"/>
</dbReference>
<keyword evidence="7" id="KW-0675">Receptor</keyword>
<feature type="region of interest" description="Disordered" evidence="10">
    <location>
        <begin position="201"/>
        <end position="220"/>
    </location>
</feature>
<dbReference type="AlphaFoldDB" id="A0A1H7M312"/>
<keyword evidence="14" id="KW-1185">Reference proteome</keyword>
<comment type="catalytic activity">
    <reaction evidence="9">
        <text>L-seryl-[protein] + ATP = O-phospho-L-seryl-[protein] + ADP + H(+)</text>
        <dbReference type="Rhea" id="RHEA:17989"/>
        <dbReference type="Rhea" id="RHEA-COMP:9863"/>
        <dbReference type="Rhea" id="RHEA-COMP:11604"/>
        <dbReference type="ChEBI" id="CHEBI:15378"/>
        <dbReference type="ChEBI" id="CHEBI:29999"/>
        <dbReference type="ChEBI" id="CHEBI:30616"/>
        <dbReference type="ChEBI" id="CHEBI:83421"/>
        <dbReference type="ChEBI" id="CHEBI:456216"/>
        <dbReference type="EC" id="2.7.11.1"/>
    </reaction>
</comment>
<dbReference type="InterPro" id="IPR000719">
    <property type="entry name" value="Prot_kinase_dom"/>
</dbReference>
<dbReference type="Gene3D" id="2.60.120.260">
    <property type="entry name" value="Galactose-binding domain-like"/>
    <property type="match status" value="1"/>
</dbReference>
<feature type="compositionally biased region" description="Pro residues" evidence="10">
    <location>
        <begin position="201"/>
        <end position="213"/>
    </location>
</feature>
<evidence type="ECO:0000256" key="2">
    <source>
        <dbReference type="ARBA" id="ARBA00022527"/>
    </source>
</evidence>